<dbReference type="InterPro" id="IPR011761">
    <property type="entry name" value="ATP-grasp"/>
</dbReference>
<organism evidence="6 7">
    <name type="scientific">Streptomyces griseus</name>
    <dbReference type="NCBI Taxonomy" id="1911"/>
    <lineage>
        <taxon>Bacteria</taxon>
        <taxon>Bacillati</taxon>
        <taxon>Actinomycetota</taxon>
        <taxon>Actinomycetes</taxon>
        <taxon>Kitasatosporales</taxon>
        <taxon>Streptomycetaceae</taxon>
        <taxon>Streptomyces</taxon>
    </lineage>
</organism>
<dbReference type="EMBL" id="UHID01000007">
    <property type="protein sequence ID" value="SUP59838.1"/>
    <property type="molecule type" value="Genomic_DNA"/>
</dbReference>
<dbReference type="SUPFAM" id="SSF56059">
    <property type="entry name" value="Glutathione synthetase ATP-binding domain-like"/>
    <property type="match status" value="1"/>
</dbReference>
<dbReference type="PROSITE" id="PS50975">
    <property type="entry name" value="ATP_GRASP"/>
    <property type="match status" value="1"/>
</dbReference>
<evidence type="ECO:0000256" key="2">
    <source>
        <dbReference type="ARBA" id="ARBA00022741"/>
    </source>
</evidence>
<proteinExistence type="predicted"/>
<evidence type="ECO:0000259" key="5">
    <source>
        <dbReference type="PROSITE" id="PS50975"/>
    </source>
</evidence>
<dbReference type="GO" id="GO:0005524">
    <property type="term" value="F:ATP binding"/>
    <property type="evidence" value="ECO:0007669"/>
    <property type="project" value="UniProtKB-UniRule"/>
</dbReference>
<dbReference type="RefSeq" id="WP_100457301.1">
    <property type="nucleotide sequence ID" value="NZ_UHID01000007.1"/>
</dbReference>
<protein>
    <submittedName>
        <fullName evidence="6">Argininosuccinate lyase</fullName>
    </submittedName>
</protein>
<dbReference type="Proteomes" id="UP000254150">
    <property type="component" value="Unassembled WGS sequence"/>
</dbReference>
<feature type="domain" description="ATP-grasp" evidence="5">
    <location>
        <begin position="112"/>
        <end position="328"/>
    </location>
</feature>
<keyword evidence="2 4" id="KW-0547">Nucleotide-binding</keyword>
<dbReference type="GO" id="GO:0016874">
    <property type="term" value="F:ligase activity"/>
    <property type="evidence" value="ECO:0007669"/>
    <property type="project" value="UniProtKB-KW"/>
</dbReference>
<dbReference type="InterPro" id="IPR052032">
    <property type="entry name" value="ATP-dep_AA_Ligase"/>
</dbReference>
<reference evidence="6 7" key="1">
    <citation type="submission" date="2018-06" db="EMBL/GenBank/DDBJ databases">
        <authorList>
            <consortium name="Pathogen Informatics"/>
            <person name="Doyle S."/>
        </authorList>
    </citation>
    <scope>NUCLEOTIDE SEQUENCE [LARGE SCALE GENOMIC DNA]</scope>
    <source>
        <strain evidence="6 7">NCTC7807</strain>
    </source>
</reference>
<dbReference type="PANTHER" id="PTHR43585">
    <property type="entry name" value="FUMIPYRROLE BIOSYNTHESIS PROTEIN C"/>
    <property type="match status" value="1"/>
</dbReference>
<name>A0A380P4K9_STRGR</name>
<evidence type="ECO:0000313" key="6">
    <source>
        <dbReference type="EMBL" id="SUP59838.1"/>
    </source>
</evidence>
<keyword evidence="6" id="KW-0456">Lyase</keyword>
<dbReference type="PANTHER" id="PTHR43585:SF2">
    <property type="entry name" value="ATP-GRASP ENZYME FSQD"/>
    <property type="match status" value="1"/>
</dbReference>
<keyword evidence="3 4" id="KW-0067">ATP-binding</keyword>
<evidence type="ECO:0000256" key="4">
    <source>
        <dbReference type="PROSITE-ProRule" id="PRU00409"/>
    </source>
</evidence>
<dbReference type="GO" id="GO:0016829">
    <property type="term" value="F:lyase activity"/>
    <property type="evidence" value="ECO:0007669"/>
    <property type="project" value="UniProtKB-KW"/>
</dbReference>
<keyword evidence="1" id="KW-0436">Ligase</keyword>
<dbReference type="Pfam" id="PF13535">
    <property type="entry name" value="ATP-grasp_4"/>
    <property type="match status" value="1"/>
</dbReference>
<evidence type="ECO:0000313" key="7">
    <source>
        <dbReference type="Proteomes" id="UP000254150"/>
    </source>
</evidence>
<dbReference type="Gene3D" id="3.30.470.20">
    <property type="entry name" value="ATP-grasp fold, B domain"/>
    <property type="match status" value="1"/>
</dbReference>
<accession>A0A380P4K9</accession>
<gene>
    <name evidence="6" type="ORF">NCTC7807_03898</name>
</gene>
<dbReference type="GO" id="GO:0046872">
    <property type="term" value="F:metal ion binding"/>
    <property type="evidence" value="ECO:0007669"/>
    <property type="project" value="InterPro"/>
</dbReference>
<evidence type="ECO:0000256" key="1">
    <source>
        <dbReference type="ARBA" id="ARBA00022598"/>
    </source>
</evidence>
<dbReference type="AlphaFoldDB" id="A0A380P4K9"/>
<dbReference type="GeneID" id="95071499"/>
<sequence length="433" mass="48005">MSVPQENKGLDIFVVGLDESNLDTLCAVPGAEEFTFHPLLSPEELQQGEIDFPELLRKARATLDAFEGTVDAVVGYWDFPVSTLVPILSRERGLRSSSLESIVRCEHKYWSRLVQREAAPEAVPGFGLVDLAAEVPRPPEGVSFPMWLKPVKSFSSELAFGVRDEQEFRQAVAEIKKGVGRVGGPFEHILDRLDLPAEVAAAGGAACLAEETLTGVQVAVEGFVHEGEVVVYGVLDSHTYPNSACFLRHQYPAELPAETVERIVDVSRRVIGRVGMESVTFSIEFFYDPESGAVKILEINPRHSQSHAEMFEHVDGVPNHHRMISLALGRDPRVKQGDGPYEYGAKWYYRVFHDGVVRRVPTPDEVARIERETPGVKVHVVPEEGVRLSEMPGQDSYSAELAHIYVGADSDKELEVKYDRVVEALEFEIDDAA</sequence>
<evidence type="ECO:0000256" key="3">
    <source>
        <dbReference type="ARBA" id="ARBA00022840"/>
    </source>
</evidence>